<dbReference type="AlphaFoldDB" id="A0AAI8VCG2"/>
<sequence>MSTQNEEMEERQVWLAVMGVWGVFIKEKGTFFGGVKYACIPCHIGGRNWECEHHKEELFPAKGPGRPRKGSPHVQSKKCWRGQCDICGPGAARNSAALRAQAKLGINTGSVGSAPPMLPTGATSSSLPMYYSGPGQDGQSLFMPPQGFGPGPGVDMGLNPYYPTGLNQPHQLENLQLPPHMPAQMQNQGTQHGPAFDYSFQQHVGYPPIPQNGVSKKEYVPTGKPRSLPKGNGVKKATKAKPAAAAVSTRTGGRGRGGPTGPGLPPGSGLIGSGTPSTGYEGHGYGFPEVFHTMPSKPYYGGPVISLPPLTDLPPLMTPSASGQSSNSDFMGPGTPAASYGVLYNGLPNAFATMPDPMTPFGGGQQPGSGPGAFGISASGSQAQDMENPGEFMSRVCNGDPTNCMCAAYVAFNLDSMSGALYSQPKRQ</sequence>
<protein>
    <submittedName>
        <fullName evidence="3">Uu.00g125310.m01.CDS01</fullName>
    </submittedName>
</protein>
<dbReference type="SUPFAM" id="SSF57879">
    <property type="entry name" value="Zinc domain conserved in yeast copper-regulated transcription factors"/>
    <property type="match status" value="1"/>
</dbReference>
<dbReference type="PROSITE" id="PS50073">
    <property type="entry name" value="COPPER_FIST_2"/>
    <property type="match status" value="1"/>
</dbReference>
<evidence type="ECO:0000259" key="2">
    <source>
        <dbReference type="PROSITE" id="PS50073"/>
    </source>
</evidence>
<accession>A0AAI8VCG2</accession>
<feature type="domain" description="Copper-fist" evidence="2">
    <location>
        <begin position="29"/>
        <end position="68"/>
    </location>
</feature>
<evidence type="ECO:0000313" key="4">
    <source>
        <dbReference type="Proteomes" id="UP001295740"/>
    </source>
</evidence>
<dbReference type="GO" id="GO:0003677">
    <property type="term" value="F:DNA binding"/>
    <property type="evidence" value="ECO:0007669"/>
    <property type="project" value="InterPro"/>
</dbReference>
<gene>
    <name evidence="3" type="ORF">KHLLAP_LOCUS5605</name>
</gene>
<dbReference type="InterPro" id="IPR036395">
    <property type="entry name" value="Cu_fist_DNA-bd_dom_sf"/>
</dbReference>
<keyword evidence="4" id="KW-1185">Reference proteome</keyword>
<feature type="region of interest" description="Disordered" evidence="1">
    <location>
        <begin position="210"/>
        <end position="277"/>
    </location>
</feature>
<proteinExistence type="predicted"/>
<dbReference type="GO" id="GO:0003700">
    <property type="term" value="F:DNA-binding transcription factor activity"/>
    <property type="evidence" value="ECO:0007669"/>
    <property type="project" value="InterPro"/>
</dbReference>
<dbReference type="GO" id="GO:0005507">
    <property type="term" value="F:copper ion binding"/>
    <property type="evidence" value="ECO:0007669"/>
    <property type="project" value="InterPro"/>
</dbReference>
<dbReference type="SMART" id="SM00412">
    <property type="entry name" value="Cu_FIST"/>
    <property type="match status" value="1"/>
</dbReference>
<feature type="compositionally biased region" description="Gly residues" evidence="1">
    <location>
        <begin position="252"/>
        <end position="261"/>
    </location>
</feature>
<feature type="compositionally biased region" description="Low complexity" evidence="1">
    <location>
        <begin position="240"/>
        <end position="251"/>
    </location>
</feature>
<dbReference type="Gene3D" id="3.90.430.10">
    <property type="entry name" value="Copper fist DNA-binding domain"/>
    <property type="match status" value="1"/>
</dbReference>
<organism evidence="3 4">
    <name type="scientific">Anthostomella pinea</name>
    <dbReference type="NCBI Taxonomy" id="933095"/>
    <lineage>
        <taxon>Eukaryota</taxon>
        <taxon>Fungi</taxon>
        <taxon>Dikarya</taxon>
        <taxon>Ascomycota</taxon>
        <taxon>Pezizomycotina</taxon>
        <taxon>Sordariomycetes</taxon>
        <taxon>Xylariomycetidae</taxon>
        <taxon>Xylariales</taxon>
        <taxon>Xylariaceae</taxon>
        <taxon>Anthostomella</taxon>
    </lineage>
</organism>
<dbReference type="Pfam" id="PF00649">
    <property type="entry name" value="Copper-fist"/>
    <property type="match status" value="1"/>
</dbReference>
<name>A0AAI8VCG2_9PEZI</name>
<comment type="caution">
    <text evidence="3">The sequence shown here is derived from an EMBL/GenBank/DDBJ whole genome shotgun (WGS) entry which is preliminary data.</text>
</comment>
<dbReference type="EMBL" id="CAUWAG010000007">
    <property type="protein sequence ID" value="CAJ2505137.1"/>
    <property type="molecule type" value="Genomic_DNA"/>
</dbReference>
<dbReference type="SMART" id="SM01090">
    <property type="entry name" value="Copper-fist"/>
    <property type="match status" value="1"/>
</dbReference>
<dbReference type="InterPro" id="IPR001083">
    <property type="entry name" value="Cu_fist_DNA-bd_dom"/>
</dbReference>
<dbReference type="GO" id="GO:0005634">
    <property type="term" value="C:nucleus"/>
    <property type="evidence" value="ECO:0007669"/>
    <property type="project" value="InterPro"/>
</dbReference>
<dbReference type="Proteomes" id="UP001295740">
    <property type="component" value="Unassembled WGS sequence"/>
</dbReference>
<reference evidence="3" key="1">
    <citation type="submission" date="2023-10" db="EMBL/GenBank/DDBJ databases">
        <authorList>
            <person name="Hackl T."/>
        </authorList>
    </citation>
    <scope>NUCLEOTIDE SEQUENCE</scope>
</reference>
<evidence type="ECO:0000313" key="3">
    <source>
        <dbReference type="EMBL" id="CAJ2505137.1"/>
    </source>
</evidence>
<evidence type="ECO:0000256" key="1">
    <source>
        <dbReference type="SAM" id="MobiDB-lite"/>
    </source>
</evidence>